<dbReference type="InterPro" id="IPR026286">
    <property type="entry name" value="MaiA/AMDase"/>
</dbReference>
<comment type="caution">
    <text evidence="1">The sequence shown here is derived from an EMBL/GenBank/DDBJ whole genome shotgun (WGS) entry which is preliminary data.</text>
</comment>
<dbReference type="OrthoDB" id="483160at2"/>
<dbReference type="Pfam" id="PF17645">
    <property type="entry name" value="Amdase"/>
    <property type="match status" value="1"/>
</dbReference>
<evidence type="ECO:0000313" key="2">
    <source>
        <dbReference type="Proteomes" id="UP000070299"/>
    </source>
</evidence>
<proteinExistence type="predicted"/>
<dbReference type="STRING" id="1799789.AX660_10835"/>
<name>A0A136A5F5_9ALTE</name>
<gene>
    <name evidence="1" type="ORF">AX660_10835</name>
</gene>
<keyword evidence="2" id="KW-1185">Reference proteome</keyword>
<dbReference type="PANTHER" id="PTHR40267:SF1">
    <property type="entry name" value="BLR3294 PROTEIN"/>
    <property type="match status" value="1"/>
</dbReference>
<reference evidence="2" key="1">
    <citation type="submission" date="2016-02" db="EMBL/GenBank/DDBJ databases">
        <authorList>
            <person name="Schultz-Johansen M."/>
            <person name="Glaring M.A."/>
            <person name="Bech P.K."/>
            <person name="Stougaard P."/>
        </authorList>
    </citation>
    <scope>NUCLEOTIDE SEQUENCE [LARGE SCALE GENOMIC DNA]</scope>
    <source>
        <strain evidence="2">S66</strain>
    </source>
</reference>
<accession>A0A136A5F5</accession>
<organism evidence="1 2">
    <name type="scientific">Paraglaciecola hydrolytica</name>
    <dbReference type="NCBI Taxonomy" id="1799789"/>
    <lineage>
        <taxon>Bacteria</taxon>
        <taxon>Pseudomonadati</taxon>
        <taxon>Pseudomonadota</taxon>
        <taxon>Gammaproteobacteria</taxon>
        <taxon>Alteromonadales</taxon>
        <taxon>Alteromonadaceae</taxon>
        <taxon>Paraglaciecola</taxon>
    </lineage>
</organism>
<dbReference type="PANTHER" id="PTHR40267">
    <property type="entry name" value="BLR3294 PROTEIN"/>
    <property type="match status" value="1"/>
</dbReference>
<dbReference type="Proteomes" id="UP000070299">
    <property type="component" value="Unassembled WGS sequence"/>
</dbReference>
<dbReference type="Gene3D" id="3.40.50.12500">
    <property type="match status" value="1"/>
</dbReference>
<dbReference type="RefSeq" id="WP_068374943.1">
    <property type="nucleotide sequence ID" value="NZ_LSNE01000003.1"/>
</dbReference>
<dbReference type="EMBL" id="LSNE01000003">
    <property type="protein sequence ID" value="KXI30451.1"/>
    <property type="molecule type" value="Genomic_DNA"/>
</dbReference>
<evidence type="ECO:0000313" key="1">
    <source>
        <dbReference type="EMBL" id="KXI30451.1"/>
    </source>
</evidence>
<dbReference type="AlphaFoldDB" id="A0A136A5F5"/>
<dbReference type="PIRSF" id="PIRSF015736">
    <property type="entry name" value="MI"/>
    <property type="match status" value="1"/>
</dbReference>
<dbReference type="InterPro" id="IPR053714">
    <property type="entry name" value="Iso_Racemase_Enz_sf"/>
</dbReference>
<protein>
    <submittedName>
        <fullName evidence="1">Asp/Glu racemase</fullName>
    </submittedName>
</protein>
<sequence>MDNYQIARRAQIGVIIPSTNTGVEYDLQKLRIDGVTWHPSRFFIELRNWADEVAKTGESDNQVFERFLEIMRGEIPYSIRNILSAKVSHIMLGMSAETFWGGLEGNIAFEKEIKDQIGDLGLTTGAGATKDALQKFGCKKISVITPYPQVGDENVIRFFSDIGFEVHKVKGLNRPSATAIAETSIKQVVDAIHEVDADDVDCIIQCGTNLSTVDIFPSFEHILGKPMLPINTATIWHALRACGINDKITGMGRLLEEF</sequence>